<evidence type="ECO:0000256" key="1">
    <source>
        <dbReference type="ARBA" id="ARBA00023015"/>
    </source>
</evidence>
<protein>
    <recommendedName>
        <fullName evidence="5">HTH tetR-type domain-containing protein</fullName>
    </recommendedName>
</protein>
<evidence type="ECO:0000259" key="5">
    <source>
        <dbReference type="PROSITE" id="PS50977"/>
    </source>
</evidence>
<dbReference type="KEGG" id="llu:AKJ09_00541"/>
<evidence type="ECO:0000313" key="6">
    <source>
        <dbReference type="EMBL" id="AKU93877.1"/>
    </source>
</evidence>
<gene>
    <name evidence="6" type="ORF">AKJ09_00541</name>
</gene>
<evidence type="ECO:0000256" key="2">
    <source>
        <dbReference type="ARBA" id="ARBA00023125"/>
    </source>
</evidence>
<dbReference type="PANTHER" id="PTHR47506">
    <property type="entry name" value="TRANSCRIPTIONAL REGULATORY PROTEIN"/>
    <property type="match status" value="1"/>
</dbReference>
<dbReference type="InterPro" id="IPR009057">
    <property type="entry name" value="Homeodomain-like_sf"/>
</dbReference>
<evidence type="ECO:0000313" key="7">
    <source>
        <dbReference type="Proteomes" id="UP000064967"/>
    </source>
</evidence>
<dbReference type="SUPFAM" id="SSF48498">
    <property type="entry name" value="Tetracyclin repressor-like, C-terminal domain"/>
    <property type="match status" value="1"/>
</dbReference>
<dbReference type="PANTHER" id="PTHR47506:SF1">
    <property type="entry name" value="HTH-TYPE TRANSCRIPTIONAL REGULATOR YJDC"/>
    <property type="match status" value="1"/>
</dbReference>
<dbReference type="Gene3D" id="1.10.357.10">
    <property type="entry name" value="Tetracycline Repressor, domain 2"/>
    <property type="match status" value="1"/>
</dbReference>
<dbReference type="RefSeq" id="WP_169927189.1">
    <property type="nucleotide sequence ID" value="NZ_CP012333.1"/>
</dbReference>
<dbReference type="PRINTS" id="PR00455">
    <property type="entry name" value="HTHTETR"/>
</dbReference>
<feature type="domain" description="HTH tetR-type" evidence="5">
    <location>
        <begin position="2"/>
        <end position="62"/>
    </location>
</feature>
<sequence>MRATREALVTAALELFSEEGLDAPSLDAICDRAGYTRGAFYVHFPDRDALLVAVMEKVGEAFLSSVFEQFRSPPATTTSKSALILAAQRFVAAVEAGAYPLMPSAKARGARSGHERAPQIRPHQLLDACARSPVVRERYRALVEASIDQVAQLAWEDQSRAVIHTGLDPKQVGTMLLAVVIGAQTMVELGVPVDPGALARTVLLALVPNGAGDEPV</sequence>
<dbReference type="GO" id="GO:0003677">
    <property type="term" value="F:DNA binding"/>
    <property type="evidence" value="ECO:0007669"/>
    <property type="project" value="UniProtKB-UniRule"/>
</dbReference>
<dbReference type="AlphaFoldDB" id="A0A0K1PK34"/>
<organism evidence="6 7">
    <name type="scientific">Labilithrix luteola</name>
    <dbReference type="NCBI Taxonomy" id="1391654"/>
    <lineage>
        <taxon>Bacteria</taxon>
        <taxon>Pseudomonadati</taxon>
        <taxon>Myxococcota</taxon>
        <taxon>Polyangia</taxon>
        <taxon>Polyangiales</taxon>
        <taxon>Labilitrichaceae</taxon>
        <taxon>Labilithrix</taxon>
    </lineage>
</organism>
<keyword evidence="7" id="KW-1185">Reference proteome</keyword>
<dbReference type="PROSITE" id="PS50977">
    <property type="entry name" value="HTH_TETR_2"/>
    <property type="match status" value="1"/>
</dbReference>
<dbReference type="InterPro" id="IPR036271">
    <property type="entry name" value="Tet_transcr_reg_TetR-rel_C_sf"/>
</dbReference>
<reference evidence="6 7" key="1">
    <citation type="submission" date="2015-08" db="EMBL/GenBank/DDBJ databases">
        <authorList>
            <person name="Babu N.S."/>
            <person name="Beckwith C.J."/>
            <person name="Beseler K.G."/>
            <person name="Brison A."/>
            <person name="Carone J.V."/>
            <person name="Caskin T.P."/>
            <person name="Diamond M."/>
            <person name="Durham M.E."/>
            <person name="Foxe J.M."/>
            <person name="Go M."/>
            <person name="Henderson B.A."/>
            <person name="Jones I.B."/>
            <person name="McGettigan J.A."/>
            <person name="Micheletti S.J."/>
            <person name="Nasrallah M.E."/>
            <person name="Ortiz D."/>
            <person name="Piller C.R."/>
            <person name="Privatt S.R."/>
            <person name="Schneider S.L."/>
            <person name="Sharp S."/>
            <person name="Smith T.C."/>
            <person name="Stanton J.D."/>
            <person name="Ullery H.E."/>
            <person name="Wilson R.J."/>
            <person name="Serrano M.G."/>
            <person name="Buck G."/>
            <person name="Lee V."/>
            <person name="Wang Y."/>
            <person name="Carvalho R."/>
            <person name="Voegtly L."/>
            <person name="Shi R."/>
            <person name="Duckworth R."/>
            <person name="Johnson A."/>
            <person name="Loviza R."/>
            <person name="Walstead R."/>
            <person name="Shah Z."/>
            <person name="Kiflezghi M."/>
            <person name="Wade K."/>
            <person name="Ball S.L."/>
            <person name="Bradley K.W."/>
            <person name="Asai D.J."/>
            <person name="Bowman C.A."/>
            <person name="Russell D.A."/>
            <person name="Pope W.H."/>
            <person name="Jacobs-Sera D."/>
            <person name="Hendrix R.W."/>
            <person name="Hatfull G.F."/>
        </authorList>
    </citation>
    <scope>NUCLEOTIDE SEQUENCE [LARGE SCALE GENOMIC DNA]</scope>
    <source>
        <strain evidence="6 7">DSM 27648</strain>
    </source>
</reference>
<keyword evidence="1" id="KW-0805">Transcription regulation</keyword>
<dbReference type="Pfam" id="PF00440">
    <property type="entry name" value="TetR_N"/>
    <property type="match status" value="1"/>
</dbReference>
<keyword evidence="3" id="KW-0804">Transcription</keyword>
<dbReference type="SUPFAM" id="SSF46689">
    <property type="entry name" value="Homeodomain-like"/>
    <property type="match status" value="1"/>
</dbReference>
<evidence type="ECO:0000256" key="4">
    <source>
        <dbReference type="PROSITE-ProRule" id="PRU00335"/>
    </source>
</evidence>
<dbReference type="EMBL" id="CP012333">
    <property type="protein sequence ID" value="AKU93877.1"/>
    <property type="molecule type" value="Genomic_DNA"/>
</dbReference>
<evidence type="ECO:0000256" key="3">
    <source>
        <dbReference type="ARBA" id="ARBA00023163"/>
    </source>
</evidence>
<name>A0A0K1PK34_9BACT</name>
<feature type="DNA-binding region" description="H-T-H motif" evidence="4">
    <location>
        <begin position="25"/>
        <end position="44"/>
    </location>
</feature>
<accession>A0A0K1PK34</accession>
<dbReference type="Proteomes" id="UP000064967">
    <property type="component" value="Chromosome"/>
</dbReference>
<keyword evidence="2 4" id="KW-0238">DNA-binding</keyword>
<dbReference type="STRING" id="1391654.AKJ09_00541"/>
<proteinExistence type="predicted"/>
<dbReference type="InterPro" id="IPR001647">
    <property type="entry name" value="HTH_TetR"/>
</dbReference>